<feature type="domain" description="POTRA" evidence="13">
    <location>
        <begin position="188"/>
        <end position="249"/>
    </location>
</feature>
<comment type="subunit">
    <text evidence="10">Interacts with TamB to form the translocation and assembly module (TAM).</text>
</comment>
<evidence type="ECO:0000256" key="1">
    <source>
        <dbReference type="ARBA" id="ARBA00004442"/>
    </source>
</evidence>
<dbReference type="Proteomes" id="UP000245995">
    <property type="component" value="Chromosome CITRO92"/>
</dbReference>
<dbReference type="GO" id="GO:0009306">
    <property type="term" value="P:protein secretion"/>
    <property type="evidence" value="ECO:0007669"/>
    <property type="project" value="TreeGrafter"/>
</dbReference>
<evidence type="ECO:0000256" key="8">
    <source>
        <dbReference type="ARBA" id="ARBA00023237"/>
    </source>
</evidence>
<evidence type="ECO:0000313" key="16">
    <source>
        <dbReference type="Proteomes" id="UP000245995"/>
    </source>
</evidence>
<evidence type="ECO:0000256" key="10">
    <source>
        <dbReference type="ARBA" id="ARBA00093548"/>
    </source>
</evidence>
<accession>A0AAW9M2P1</accession>
<keyword evidence="6 11" id="KW-0732">Signal</keyword>
<name>A0AAW9M2P1_CITAM</name>
<dbReference type="PANTHER" id="PTHR12815">
    <property type="entry name" value="SORTING AND ASSEMBLY MACHINERY SAMM50 PROTEIN FAMILY MEMBER"/>
    <property type="match status" value="1"/>
</dbReference>
<dbReference type="Gene3D" id="3.10.20.310">
    <property type="entry name" value="membrane protein fhac"/>
    <property type="match status" value="3"/>
</dbReference>
<reference evidence="15 16" key="1">
    <citation type="submission" date="2016-04" db="EMBL/GenBank/DDBJ databases">
        <authorList>
            <person name="Regsiter A."/>
            <person name="William W."/>
        </authorList>
    </citation>
    <scope>NUCLEOTIDE SEQUENCE [LARGE SCALE GENOMIC DNA]</scope>
    <source>
        <strain evidence="15 16">92</strain>
    </source>
</reference>
<feature type="chain" id="PRO_5043297696" description="Translocation and assembly module subunit TamA" evidence="11">
    <location>
        <begin position="21"/>
        <end position="576"/>
    </location>
</feature>
<comment type="similarity">
    <text evidence="2">Belongs to the TamA family.</text>
</comment>
<keyword evidence="7" id="KW-0472">Membrane</keyword>
<dbReference type="Gene3D" id="2.40.160.50">
    <property type="entry name" value="membrane protein fhac: a member of the omp85/tpsb transporter family"/>
    <property type="match status" value="1"/>
</dbReference>
<evidence type="ECO:0000256" key="6">
    <source>
        <dbReference type="ARBA" id="ARBA00022729"/>
    </source>
</evidence>
<keyword evidence="5" id="KW-0812">Transmembrane</keyword>
<dbReference type="FunFam" id="3.10.20.310:FF:000008">
    <property type="entry name" value="Outer membrane protein, OMP85 family"/>
    <property type="match status" value="1"/>
</dbReference>
<dbReference type="AlphaFoldDB" id="A0AAW9M2P1"/>
<dbReference type="GO" id="GO:0009279">
    <property type="term" value="C:cell outer membrane"/>
    <property type="evidence" value="ECO:0007669"/>
    <property type="project" value="UniProtKB-SubCell"/>
</dbReference>
<evidence type="ECO:0000259" key="13">
    <source>
        <dbReference type="Pfam" id="PF07244"/>
    </source>
</evidence>
<evidence type="ECO:0000256" key="9">
    <source>
        <dbReference type="ARBA" id="ARBA00033063"/>
    </source>
</evidence>
<comment type="subcellular location">
    <subcellularLocation>
        <location evidence="1">Cell outer membrane</location>
    </subcellularLocation>
</comment>
<evidence type="ECO:0000256" key="2">
    <source>
        <dbReference type="ARBA" id="ARBA00010248"/>
    </source>
</evidence>
<dbReference type="EMBL" id="LT556085">
    <property type="protein sequence ID" value="SAY72537.1"/>
    <property type="molecule type" value="Genomic_DNA"/>
</dbReference>
<dbReference type="Pfam" id="PF17243">
    <property type="entry name" value="POTRA_TamA_1"/>
    <property type="match status" value="1"/>
</dbReference>
<dbReference type="PANTHER" id="PTHR12815:SF47">
    <property type="entry name" value="TRANSLOCATION AND ASSEMBLY MODULE SUBUNIT TAMA"/>
    <property type="match status" value="1"/>
</dbReference>
<evidence type="ECO:0000256" key="3">
    <source>
        <dbReference type="ARBA" id="ARBA00015419"/>
    </source>
</evidence>
<dbReference type="RefSeq" id="WP_109739465.1">
    <property type="nucleotide sequence ID" value="NZ_CABVLR010000024.1"/>
</dbReference>
<organism evidence="15 16">
    <name type="scientific">Citrobacter amalonaticus</name>
    <dbReference type="NCBI Taxonomy" id="35703"/>
    <lineage>
        <taxon>Bacteria</taxon>
        <taxon>Pseudomonadati</taxon>
        <taxon>Pseudomonadota</taxon>
        <taxon>Gammaproteobacteria</taxon>
        <taxon>Enterobacterales</taxon>
        <taxon>Enterobacteriaceae</taxon>
        <taxon>Citrobacter</taxon>
    </lineage>
</organism>
<sequence>MCYIHLLSIFLLFLINSTHAADLEIKIKGISGELEKNVLAHLARISNDEIIFNRRGCSHVEDTIRIGLRAHGYYEPTVTLESCPSSVNGSKILIATVIPNNPVIIGGTTIQLRGEAQEDPDYLELLNSRPSNGTILNHGDYDSFRSALSRMALRKGYFDGSFKKNQLGVALGLNKAFWDIDYDSGERYKFGHVTFEGSQIRDEYLQNLVPFREGDKYDFRYLAELNRRLSATGWFNSAVVAPQFTPTMNTKKLPMKAVISPRTKHTIETGVGMSTDTGPRISYMWRVPWINAFGHSMSFRSEISQSEQLSDFNYKIPLLHSPLEQYYLLRGSFNFTNVNDSEENSFALTMSRLWERSDSWQRAINLRWEQSKFTQGNVKDSTMLLYPGITIGRVRSRDGFMPAWGDTQRYTIDYSNMLWRSDINFMVFQSQNAWIRTFYDHHRFVGRLHSGWIETGNFSAVPPHLRFFAGGDRSIRGYSQGSISPRDSQGKLQGASKLLTGSLEYQYNFSGRWWGAMFVDGGEATNRISSARLNVGSGIGIRWRSPVGPIRLDLATPLGNHDSNGLQIYIGVGPEL</sequence>
<gene>
    <name evidence="15" type="primary">ytfM</name>
    <name evidence="15" type="ORF">CITRO92_0272</name>
</gene>
<dbReference type="Pfam" id="PF01103">
    <property type="entry name" value="Omp85"/>
    <property type="match status" value="1"/>
</dbReference>
<dbReference type="GO" id="GO:0097347">
    <property type="term" value="C:TAM protein secretion complex"/>
    <property type="evidence" value="ECO:0007669"/>
    <property type="project" value="TreeGrafter"/>
</dbReference>
<evidence type="ECO:0000256" key="5">
    <source>
        <dbReference type="ARBA" id="ARBA00022692"/>
    </source>
</evidence>
<keyword evidence="8" id="KW-0998">Cell outer membrane</keyword>
<evidence type="ECO:0000259" key="12">
    <source>
        <dbReference type="Pfam" id="PF01103"/>
    </source>
</evidence>
<keyword evidence="4" id="KW-1134">Transmembrane beta strand</keyword>
<proteinExistence type="inferred from homology"/>
<feature type="domain" description="Bacterial surface antigen (D15)" evidence="12">
    <location>
        <begin position="294"/>
        <end position="573"/>
    </location>
</feature>
<dbReference type="InterPro" id="IPR010827">
    <property type="entry name" value="BamA/TamA_POTRA"/>
</dbReference>
<evidence type="ECO:0000256" key="11">
    <source>
        <dbReference type="SAM" id="SignalP"/>
    </source>
</evidence>
<evidence type="ECO:0000259" key="14">
    <source>
        <dbReference type="Pfam" id="PF17243"/>
    </source>
</evidence>
<evidence type="ECO:0000256" key="7">
    <source>
        <dbReference type="ARBA" id="ARBA00023136"/>
    </source>
</evidence>
<feature type="domain" description="TamA POTRA" evidence="14">
    <location>
        <begin position="24"/>
        <end position="93"/>
    </location>
</feature>
<dbReference type="Pfam" id="PF07244">
    <property type="entry name" value="POTRA"/>
    <property type="match status" value="1"/>
</dbReference>
<evidence type="ECO:0000313" key="15">
    <source>
        <dbReference type="EMBL" id="SAY72537.1"/>
    </source>
</evidence>
<evidence type="ECO:0000256" key="4">
    <source>
        <dbReference type="ARBA" id="ARBA00022452"/>
    </source>
</evidence>
<protein>
    <recommendedName>
        <fullName evidence="3">Translocation and assembly module subunit TamA</fullName>
    </recommendedName>
    <alternativeName>
        <fullName evidence="9">Autotransporter assembly factor TamA</fullName>
    </alternativeName>
</protein>
<feature type="signal peptide" evidence="11">
    <location>
        <begin position="1"/>
        <end position="20"/>
    </location>
</feature>
<dbReference type="InterPro" id="IPR035243">
    <property type="entry name" value="TamA_POTRA_Dom_1"/>
</dbReference>
<dbReference type="InterPro" id="IPR039910">
    <property type="entry name" value="D15-like"/>
</dbReference>
<dbReference type="InterPro" id="IPR000184">
    <property type="entry name" value="Bac_surfAg_D15"/>
</dbReference>